<sequence length="114" mass="12452">MRPLPLLLALGHMGLLWWLSSQPATGMGLPHPWDKGAHFLAYLFLGLLLRLGLGRFLPAFLLAALYGALDEWHQSFVPGREAFGWDLLADALGAWAGAKYPVVACTTTGAPKRR</sequence>
<proteinExistence type="predicted"/>
<comment type="caution">
    <text evidence="2">The sequence shown here is derived from an EMBL/GenBank/DDBJ whole genome shotgun (WGS) entry which is preliminary data.</text>
</comment>
<feature type="domain" description="VanZ-like" evidence="1">
    <location>
        <begin position="29"/>
        <end position="98"/>
    </location>
</feature>
<dbReference type="AlphaFoldDB" id="A0A4Y9FF38"/>
<dbReference type="InterPro" id="IPR006976">
    <property type="entry name" value="VanZ-like"/>
</dbReference>
<reference evidence="2 3" key="1">
    <citation type="submission" date="2019-03" db="EMBL/GenBank/DDBJ databases">
        <title>Thermus tengchongensis species for the arsenic transformation mechanism.</title>
        <authorList>
            <person name="Yuan G.C."/>
        </authorList>
    </citation>
    <scope>NUCLEOTIDE SEQUENCE [LARGE SCALE GENOMIC DNA]</scope>
    <source>
        <strain evidence="2 3">15W</strain>
    </source>
</reference>
<dbReference type="EMBL" id="SJZF01000001">
    <property type="protein sequence ID" value="TFU27785.1"/>
    <property type="molecule type" value="Genomic_DNA"/>
</dbReference>
<dbReference type="RefSeq" id="WP_135259343.1">
    <property type="nucleotide sequence ID" value="NZ_SJZF01000001.1"/>
</dbReference>
<dbReference type="Pfam" id="PF04892">
    <property type="entry name" value="VanZ"/>
    <property type="match status" value="1"/>
</dbReference>
<evidence type="ECO:0000313" key="2">
    <source>
        <dbReference type="EMBL" id="TFU27785.1"/>
    </source>
</evidence>
<protein>
    <recommendedName>
        <fullName evidence="1">VanZ-like domain-containing protein</fullName>
    </recommendedName>
</protein>
<dbReference type="NCBIfam" id="NF037970">
    <property type="entry name" value="vanZ_1"/>
    <property type="match status" value="1"/>
</dbReference>
<dbReference type="Proteomes" id="UP000297668">
    <property type="component" value="Unassembled WGS sequence"/>
</dbReference>
<organism evidence="2 3">
    <name type="scientific">Thermus tengchongensis</name>
    <dbReference type="NCBI Taxonomy" id="1214928"/>
    <lineage>
        <taxon>Bacteria</taxon>
        <taxon>Thermotogati</taxon>
        <taxon>Deinococcota</taxon>
        <taxon>Deinococci</taxon>
        <taxon>Thermales</taxon>
        <taxon>Thermaceae</taxon>
        <taxon>Thermus</taxon>
    </lineage>
</organism>
<evidence type="ECO:0000313" key="3">
    <source>
        <dbReference type="Proteomes" id="UP000297668"/>
    </source>
</evidence>
<accession>A0A4Y9FF38</accession>
<gene>
    <name evidence="2" type="ORF">E0687_00960</name>
</gene>
<name>A0A4Y9FF38_9DEIN</name>
<evidence type="ECO:0000259" key="1">
    <source>
        <dbReference type="Pfam" id="PF04892"/>
    </source>
</evidence>